<dbReference type="Proteomes" id="UP001044222">
    <property type="component" value="Chromosome 13"/>
</dbReference>
<comment type="caution">
    <text evidence="1">The sequence shown here is derived from an EMBL/GenBank/DDBJ whole genome shotgun (WGS) entry which is preliminary data.</text>
</comment>
<name>A0A9D3LUP2_ANGAN</name>
<proteinExistence type="predicted"/>
<accession>A0A9D3LUP2</accession>
<gene>
    <name evidence="1" type="ORF">ANANG_G00238180</name>
</gene>
<dbReference type="AlphaFoldDB" id="A0A9D3LUP2"/>
<keyword evidence="2" id="KW-1185">Reference proteome</keyword>
<dbReference type="EMBL" id="JAFIRN010000013">
    <property type="protein sequence ID" value="KAG5837334.1"/>
    <property type="molecule type" value="Genomic_DNA"/>
</dbReference>
<organism evidence="1 2">
    <name type="scientific">Anguilla anguilla</name>
    <name type="common">European freshwater eel</name>
    <name type="synonym">Muraena anguilla</name>
    <dbReference type="NCBI Taxonomy" id="7936"/>
    <lineage>
        <taxon>Eukaryota</taxon>
        <taxon>Metazoa</taxon>
        <taxon>Chordata</taxon>
        <taxon>Craniata</taxon>
        <taxon>Vertebrata</taxon>
        <taxon>Euteleostomi</taxon>
        <taxon>Actinopterygii</taxon>
        <taxon>Neopterygii</taxon>
        <taxon>Teleostei</taxon>
        <taxon>Anguilliformes</taxon>
        <taxon>Anguillidae</taxon>
        <taxon>Anguilla</taxon>
    </lineage>
</organism>
<evidence type="ECO:0000313" key="2">
    <source>
        <dbReference type="Proteomes" id="UP001044222"/>
    </source>
</evidence>
<sequence length="75" mass="8658">SSKLFRKFRLYCTGAQSRINSRELNLDCQFCIHFIHNLCPQPPFNTFLKISALWSFLAQQGVSLSCSWVNLTFLA</sequence>
<evidence type="ECO:0000313" key="1">
    <source>
        <dbReference type="EMBL" id="KAG5837334.1"/>
    </source>
</evidence>
<reference evidence="1" key="1">
    <citation type="submission" date="2021-01" db="EMBL/GenBank/DDBJ databases">
        <title>A chromosome-scale assembly of European eel, Anguilla anguilla.</title>
        <authorList>
            <person name="Henkel C."/>
            <person name="Jong-Raadsen S.A."/>
            <person name="Dufour S."/>
            <person name="Weltzien F.-A."/>
            <person name="Palstra A.P."/>
            <person name="Pelster B."/>
            <person name="Spaink H.P."/>
            <person name="Van Den Thillart G.E."/>
            <person name="Jansen H."/>
            <person name="Zahm M."/>
            <person name="Klopp C."/>
            <person name="Cedric C."/>
            <person name="Louis A."/>
            <person name="Berthelot C."/>
            <person name="Parey E."/>
            <person name="Roest Crollius H."/>
            <person name="Montfort J."/>
            <person name="Robinson-Rechavi M."/>
            <person name="Bucao C."/>
            <person name="Bouchez O."/>
            <person name="Gislard M."/>
            <person name="Lluch J."/>
            <person name="Milhes M."/>
            <person name="Lampietro C."/>
            <person name="Lopez Roques C."/>
            <person name="Donnadieu C."/>
            <person name="Braasch I."/>
            <person name="Desvignes T."/>
            <person name="Postlethwait J."/>
            <person name="Bobe J."/>
            <person name="Guiguen Y."/>
            <person name="Dirks R."/>
        </authorList>
    </citation>
    <scope>NUCLEOTIDE SEQUENCE</scope>
    <source>
        <strain evidence="1">Tag_6206</strain>
        <tissue evidence="1">Liver</tissue>
    </source>
</reference>
<protein>
    <submittedName>
        <fullName evidence="1">Uncharacterized protein</fullName>
    </submittedName>
</protein>
<feature type="non-terminal residue" evidence="1">
    <location>
        <position position="1"/>
    </location>
</feature>